<evidence type="ECO:0000313" key="1">
    <source>
        <dbReference type="EMBL" id="KAJ2758795.1"/>
    </source>
</evidence>
<comment type="caution">
    <text evidence="1">The sequence shown here is derived from an EMBL/GenBank/DDBJ whole genome shotgun (WGS) entry which is preliminary data.</text>
</comment>
<evidence type="ECO:0000313" key="2">
    <source>
        <dbReference type="Proteomes" id="UP001140234"/>
    </source>
</evidence>
<keyword evidence="2" id="KW-1185">Reference proteome</keyword>
<organism evidence="1 2">
    <name type="scientific">Coemansia nantahalensis</name>
    <dbReference type="NCBI Taxonomy" id="2789366"/>
    <lineage>
        <taxon>Eukaryota</taxon>
        <taxon>Fungi</taxon>
        <taxon>Fungi incertae sedis</taxon>
        <taxon>Zoopagomycota</taxon>
        <taxon>Kickxellomycotina</taxon>
        <taxon>Kickxellomycetes</taxon>
        <taxon>Kickxellales</taxon>
        <taxon>Kickxellaceae</taxon>
        <taxon>Coemansia</taxon>
    </lineage>
</organism>
<dbReference type="EC" id="1.15.1.1" evidence="1"/>
<proteinExistence type="predicted"/>
<protein>
    <submittedName>
        <fullName evidence="1">Superoxide dismutase [Mn], mitochondrial</fullName>
        <ecNumber evidence="1">1.15.1.1</ecNumber>
    </submittedName>
</protein>
<dbReference type="EMBL" id="JANBUJ010003999">
    <property type="protein sequence ID" value="KAJ2758795.1"/>
    <property type="molecule type" value="Genomic_DNA"/>
</dbReference>
<reference evidence="1" key="1">
    <citation type="submission" date="2022-07" db="EMBL/GenBank/DDBJ databases">
        <title>Phylogenomic reconstructions and comparative analyses of Kickxellomycotina fungi.</title>
        <authorList>
            <person name="Reynolds N.K."/>
            <person name="Stajich J.E."/>
            <person name="Barry K."/>
            <person name="Grigoriev I.V."/>
            <person name="Crous P."/>
            <person name="Smith M.E."/>
        </authorList>
    </citation>
    <scope>NUCLEOTIDE SEQUENCE</scope>
    <source>
        <strain evidence="1">CBS 109366</strain>
    </source>
</reference>
<sequence length="232" mass="25357">MLSTKAFSAGRQLARAASSARVGAVRSKHTVPDLDYDYDELEPVISAKIMRLHHDKHHAAYVANLNATEEKLRNAEAAHDLAAQVALQPALRFNAGGHVNHTIFWKNLIGEKNGGGQLHACALKTAIEQKYGSLETLSAQVNAKTAAIMGSGWGWLTFNPATASLDVITTANQDMAAAVGHVPLLGVDAWEHAYYLDYNNVKADYFKNIWRVVNWKDVAQRYDAAVAKHRAA</sequence>
<dbReference type="Proteomes" id="UP001140234">
    <property type="component" value="Unassembled WGS sequence"/>
</dbReference>
<keyword evidence="1" id="KW-0560">Oxidoreductase</keyword>
<gene>
    <name evidence="1" type="primary">SOD2</name>
    <name evidence="1" type="ORF">IWQ57_006727</name>
</gene>
<name>A0ACC1JIT8_9FUNG</name>
<accession>A0ACC1JIT8</accession>